<comment type="caution">
    <text evidence="1">The sequence shown here is derived from an EMBL/GenBank/DDBJ whole genome shotgun (WGS) entry which is preliminary data.</text>
</comment>
<keyword evidence="1" id="KW-0808">Transferase</keyword>
<sequence length="363" mass="42668">MNKLKVAVYAVCRNEAEFVDRWVNSMGEADLVIVADTGSTDGTVEKLRERGVEVKSVSVQPWRFDMARNAVLNFIPDDFDVCVGTDMDEVFEAGWREKVEKAWAPGTNRLRYMFTWSFHPDGTPDKYFWFEKMHSKHGYRWVHAVHEKVHYYGEGTETYVTDGSVRLNHYPDWSKSRGQYLALLEVVMNEEPDQDRHMFWLGREYMYYGMWDEAIDRLQKHLEMPSAQWKEERAASMRYIARSWQGKGDNELAKQWFLNAIAQAPNARESYVEMARFAYQFQDWPAVYHMVEEALKITEKPVSYLNEGFAWDWYVYDIGAISCYYLGLYSKAEELAIKALNLSPEDQRLKNNLNLIHQKLDKA</sequence>
<organism evidence="1 2">
    <name type="scientific">Metabacillus lacus</name>
    <dbReference type="NCBI Taxonomy" id="1983721"/>
    <lineage>
        <taxon>Bacteria</taxon>
        <taxon>Bacillati</taxon>
        <taxon>Bacillota</taxon>
        <taxon>Bacilli</taxon>
        <taxon>Bacillales</taxon>
        <taxon>Bacillaceae</taxon>
        <taxon>Metabacillus</taxon>
    </lineage>
</organism>
<evidence type="ECO:0000313" key="2">
    <source>
        <dbReference type="Proteomes" id="UP000448867"/>
    </source>
</evidence>
<accession>A0A7X2J2J2</accession>
<name>A0A7X2J2J2_9BACI</name>
<dbReference type="Proteomes" id="UP000448867">
    <property type="component" value="Unassembled WGS sequence"/>
</dbReference>
<keyword evidence="2" id="KW-1185">Reference proteome</keyword>
<evidence type="ECO:0000313" key="1">
    <source>
        <dbReference type="EMBL" id="MRX74190.1"/>
    </source>
</evidence>
<dbReference type="OrthoDB" id="9815923at2"/>
<dbReference type="InterPro" id="IPR029044">
    <property type="entry name" value="Nucleotide-diphossugar_trans"/>
</dbReference>
<dbReference type="SUPFAM" id="SSF53448">
    <property type="entry name" value="Nucleotide-diphospho-sugar transferases"/>
    <property type="match status" value="1"/>
</dbReference>
<dbReference type="InterPro" id="IPR011990">
    <property type="entry name" value="TPR-like_helical_dom_sf"/>
</dbReference>
<dbReference type="AlphaFoldDB" id="A0A7X2J2J2"/>
<dbReference type="Gene3D" id="1.25.40.10">
    <property type="entry name" value="Tetratricopeptide repeat domain"/>
    <property type="match status" value="2"/>
</dbReference>
<dbReference type="GO" id="GO:0016740">
    <property type="term" value="F:transferase activity"/>
    <property type="evidence" value="ECO:0007669"/>
    <property type="project" value="UniProtKB-KW"/>
</dbReference>
<gene>
    <name evidence="1" type="ORF">GJU40_18885</name>
</gene>
<reference evidence="1 2" key="1">
    <citation type="submission" date="2019-11" db="EMBL/GenBank/DDBJ databases">
        <title>Bacillus lacus genome.</title>
        <authorList>
            <person name="Allen C.J."/>
            <person name="Newman J.D."/>
        </authorList>
    </citation>
    <scope>NUCLEOTIDE SEQUENCE [LARGE SCALE GENOMIC DNA]</scope>
    <source>
        <strain evidence="1 2">KCTC 33946</strain>
    </source>
</reference>
<dbReference type="EMBL" id="WKKI01000067">
    <property type="protein sequence ID" value="MRX74190.1"/>
    <property type="molecule type" value="Genomic_DNA"/>
</dbReference>
<dbReference type="RefSeq" id="WP_154309643.1">
    <property type="nucleotide sequence ID" value="NZ_WKKI01000067.1"/>
</dbReference>
<dbReference type="Gene3D" id="3.90.550.10">
    <property type="entry name" value="Spore Coat Polysaccharide Biosynthesis Protein SpsA, Chain A"/>
    <property type="match status" value="1"/>
</dbReference>
<proteinExistence type="predicted"/>
<dbReference type="SUPFAM" id="SSF48452">
    <property type="entry name" value="TPR-like"/>
    <property type="match status" value="1"/>
</dbReference>
<protein>
    <submittedName>
        <fullName evidence="1">Glycosyl transferase family 2</fullName>
    </submittedName>
</protein>